<proteinExistence type="predicted"/>
<gene>
    <name evidence="2" type="ORF">NYM_LOCUS26428</name>
</gene>
<evidence type="ECO:0000256" key="1">
    <source>
        <dbReference type="SAM" id="MobiDB-lite"/>
    </source>
</evidence>
<evidence type="ECO:0000313" key="2">
    <source>
        <dbReference type="EMBL" id="VVW72760.1"/>
    </source>
</evidence>
<dbReference type="PANTHER" id="PTHR33785:SF13">
    <property type="entry name" value="OS06G0550800 PROTEIN"/>
    <property type="match status" value="1"/>
</dbReference>
<feature type="compositionally biased region" description="Pro residues" evidence="1">
    <location>
        <begin position="44"/>
        <end position="54"/>
    </location>
</feature>
<dbReference type="PANTHER" id="PTHR33785">
    <property type="entry name" value="OS06G0550800 PROTEIN"/>
    <property type="match status" value="1"/>
</dbReference>
<dbReference type="OMA" id="DETMMTT"/>
<accession>A0A5K1G9V1</accession>
<dbReference type="OrthoDB" id="1911878at2759"/>
<protein>
    <recommendedName>
        <fullName evidence="3">DUF1685 domain-containing protein</fullName>
    </recommendedName>
</protein>
<sequence>MEKGDHVHHSPRRHHQDIVELLELNWFAGNVLYRSTSAAAHPTQPLPSAPPPPAPRERSKSLNRDVTLLALPLRSVRHNSLPEPLLPFLPESQTPFSPDSVLQTRKLETIISGKTYDADDEEGLGPASSIPVVESPPRRRRARRIMRRRRVSRSLSELEFEEVKGFMDLGFTFPSNDVSPTLARVVPGLQRLGIGADSGAADGDGKQEAVEEEEEGRRRRPYLSEAWDFYDRLKCPLEGWKLPDDADGVEMKEHLRTWAHRVASAVR</sequence>
<reference evidence="2" key="1">
    <citation type="submission" date="2019-09" db="EMBL/GenBank/DDBJ databases">
        <authorList>
            <person name="Zhang L."/>
        </authorList>
    </citation>
    <scope>NUCLEOTIDE SEQUENCE</scope>
</reference>
<dbReference type="Gramene" id="NC9G0013040.1">
    <property type="protein sequence ID" value="NC9G0013040.1:cds"/>
    <property type="gene ID" value="NC9G0013040"/>
</dbReference>
<organism evidence="2">
    <name type="scientific">Nymphaea colorata</name>
    <name type="common">pocket water lily</name>
    <dbReference type="NCBI Taxonomy" id="210225"/>
    <lineage>
        <taxon>Eukaryota</taxon>
        <taxon>Viridiplantae</taxon>
        <taxon>Streptophyta</taxon>
        <taxon>Embryophyta</taxon>
        <taxon>Tracheophyta</taxon>
        <taxon>Spermatophyta</taxon>
        <taxon>Magnoliopsida</taxon>
        <taxon>Nymphaeales</taxon>
        <taxon>Nymphaeaceae</taxon>
        <taxon>Nymphaea</taxon>
    </lineage>
</organism>
<dbReference type="AlphaFoldDB" id="A0A5K1G9V1"/>
<dbReference type="EMBL" id="LR721787">
    <property type="protein sequence ID" value="VVW72760.1"/>
    <property type="molecule type" value="Genomic_DNA"/>
</dbReference>
<evidence type="ECO:0008006" key="3">
    <source>
        <dbReference type="Google" id="ProtNLM"/>
    </source>
</evidence>
<name>A0A5K1G9V1_9MAGN</name>
<feature type="region of interest" description="Disordered" evidence="1">
    <location>
        <begin position="117"/>
        <end position="136"/>
    </location>
</feature>
<feature type="region of interest" description="Disordered" evidence="1">
    <location>
        <begin position="195"/>
        <end position="217"/>
    </location>
</feature>
<feature type="region of interest" description="Disordered" evidence="1">
    <location>
        <begin position="38"/>
        <end position="61"/>
    </location>
</feature>